<feature type="region of interest" description="Disordered" evidence="1">
    <location>
        <begin position="1"/>
        <end position="20"/>
    </location>
</feature>
<accession>A0ABX0IZ49</accession>
<name>A0ABX0IZ49_9BACL</name>
<organism evidence="2 3">
    <name type="scientific">Paenibacillus agricola</name>
    <dbReference type="NCBI Taxonomy" id="2716264"/>
    <lineage>
        <taxon>Bacteria</taxon>
        <taxon>Bacillati</taxon>
        <taxon>Bacillota</taxon>
        <taxon>Bacilli</taxon>
        <taxon>Bacillales</taxon>
        <taxon>Paenibacillaceae</taxon>
        <taxon>Paenibacillus</taxon>
    </lineage>
</organism>
<protein>
    <submittedName>
        <fullName evidence="2">Uncharacterized protein</fullName>
    </submittedName>
</protein>
<gene>
    <name evidence="2" type="ORF">G9U52_05320</name>
</gene>
<sequence>MGADSNPSNQDDLHDGFIEEDRNLYTDLATVESQRNDLTAEEFPEGPYGSARLTESIGKSSPWRRDQRPPDRFTYENRELHAGISREYPGAHPTHDSSGDDQSNA</sequence>
<evidence type="ECO:0000313" key="2">
    <source>
        <dbReference type="EMBL" id="NHN29249.1"/>
    </source>
</evidence>
<feature type="compositionally biased region" description="Basic and acidic residues" evidence="1">
    <location>
        <begin position="63"/>
        <end position="81"/>
    </location>
</feature>
<evidence type="ECO:0000256" key="1">
    <source>
        <dbReference type="SAM" id="MobiDB-lite"/>
    </source>
</evidence>
<reference evidence="2" key="1">
    <citation type="submission" date="2020-03" db="EMBL/GenBank/DDBJ databases">
        <title>Draft sequencing of Paenibacilllus sp. S3N08.</title>
        <authorList>
            <person name="Kim D.-U."/>
        </authorList>
    </citation>
    <scope>NUCLEOTIDE SEQUENCE</scope>
    <source>
        <strain evidence="2">S3N08</strain>
    </source>
</reference>
<proteinExistence type="predicted"/>
<evidence type="ECO:0000313" key="3">
    <source>
        <dbReference type="Proteomes" id="UP001165962"/>
    </source>
</evidence>
<dbReference type="Proteomes" id="UP001165962">
    <property type="component" value="Unassembled WGS sequence"/>
</dbReference>
<keyword evidence="3" id="KW-1185">Reference proteome</keyword>
<dbReference type="RefSeq" id="WP_166147041.1">
    <property type="nucleotide sequence ID" value="NZ_JAAOIW010000002.1"/>
</dbReference>
<feature type="region of interest" description="Disordered" evidence="1">
    <location>
        <begin position="33"/>
        <end position="105"/>
    </location>
</feature>
<comment type="caution">
    <text evidence="2">The sequence shown here is derived from an EMBL/GenBank/DDBJ whole genome shotgun (WGS) entry which is preliminary data.</text>
</comment>
<dbReference type="EMBL" id="JAAOIW010000002">
    <property type="protein sequence ID" value="NHN29249.1"/>
    <property type="molecule type" value="Genomic_DNA"/>
</dbReference>
<feature type="compositionally biased region" description="Polar residues" evidence="1">
    <location>
        <begin position="1"/>
        <end position="10"/>
    </location>
</feature>
<feature type="compositionally biased region" description="Basic and acidic residues" evidence="1">
    <location>
        <begin position="11"/>
        <end position="20"/>
    </location>
</feature>